<feature type="region of interest" description="Disordered" evidence="2">
    <location>
        <begin position="59"/>
        <end position="86"/>
    </location>
</feature>
<dbReference type="RefSeq" id="WP_239677155.1">
    <property type="nucleotide sequence ID" value="NZ_CP070499.1"/>
</dbReference>
<dbReference type="AlphaFoldDB" id="A0A895YLM0"/>
<proteinExistence type="inferred from homology"/>
<evidence type="ECO:0000256" key="1">
    <source>
        <dbReference type="ARBA" id="ARBA00009981"/>
    </source>
</evidence>
<dbReference type="GO" id="GO:0097351">
    <property type="term" value="F:toxin sequestering activity"/>
    <property type="evidence" value="ECO:0007669"/>
    <property type="project" value="TreeGrafter"/>
</dbReference>
<sequence length="86" mass="9156">MSVVASRELRNDTAGVLRRVAAGEEVIVTVSGEPVAKLSPLAPARRRWLPRAEVASRLRGAQADPGLRDDLAELAGDTTDDLGPIR</sequence>
<comment type="similarity">
    <text evidence="1">Belongs to the phD/YefM antitoxin family.</text>
</comment>
<dbReference type="KEGG" id="nhy:JQS43_00940"/>
<dbReference type="SUPFAM" id="SSF143120">
    <property type="entry name" value="YefM-like"/>
    <property type="match status" value="1"/>
</dbReference>
<dbReference type="NCBIfam" id="TIGR01552">
    <property type="entry name" value="phd_fam"/>
    <property type="match status" value="1"/>
</dbReference>
<name>A0A895YLM0_9ACTN</name>
<dbReference type="PANTHER" id="PTHR35377">
    <property type="entry name" value="ANTITOXIN VAPB49-RELATED-RELATED"/>
    <property type="match status" value="1"/>
</dbReference>
<dbReference type="Proteomes" id="UP000662857">
    <property type="component" value="Chromosome"/>
</dbReference>
<dbReference type="Gene3D" id="3.40.1620.10">
    <property type="entry name" value="YefM-like domain"/>
    <property type="match status" value="1"/>
</dbReference>
<gene>
    <name evidence="3" type="ORF">JQS43_00940</name>
</gene>
<evidence type="ECO:0000313" key="3">
    <source>
        <dbReference type="EMBL" id="QSB14990.1"/>
    </source>
</evidence>
<accession>A0A895YLM0</accession>
<keyword evidence="4" id="KW-1185">Reference proteome</keyword>
<evidence type="ECO:0000313" key="4">
    <source>
        <dbReference type="Proteomes" id="UP000662857"/>
    </source>
</evidence>
<dbReference type="InterPro" id="IPR051416">
    <property type="entry name" value="phD-YefM_TA_antitoxins"/>
</dbReference>
<organism evidence="3 4">
    <name type="scientific">Natronosporangium hydrolyticum</name>
    <dbReference type="NCBI Taxonomy" id="2811111"/>
    <lineage>
        <taxon>Bacteria</taxon>
        <taxon>Bacillati</taxon>
        <taxon>Actinomycetota</taxon>
        <taxon>Actinomycetes</taxon>
        <taxon>Micromonosporales</taxon>
        <taxon>Micromonosporaceae</taxon>
        <taxon>Natronosporangium</taxon>
    </lineage>
</organism>
<dbReference type="InterPro" id="IPR036165">
    <property type="entry name" value="YefM-like_sf"/>
</dbReference>
<dbReference type="EMBL" id="CP070499">
    <property type="protein sequence ID" value="QSB14990.1"/>
    <property type="molecule type" value="Genomic_DNA"/>
</dbReference>
<protein>
    <submittedName>
        <fullName evidence="3">Type II toxin-antitoxin system Phd/YefM family antitoxin</fullName>
    </submittedName>
</protein>
<reference evidence="3" key="1">
    <citation type="submission" date="2021-02" db="EMBL/GenBank/DDBJ databases">
        <title>Natrosporangium hydrolyticum gen. nov., sp. nov, a haloalkaliphilic actinobacterium from a soda solonchak soil.</title>
        <authorList>
            <person name="Sorokin D.Y."/>
            <person name="Khijniak T.V."/>
            <person name="Zakharycheva A.P."/>
            <person name="Boueva O.V."/>
            <person name="Ariskina E.V."/>
            <person name="Hahnke R.L."/>
            <person name="Bunk B."/>
            <person name="Sproer C."/>
            <person name="Schumann P."/>
            <person name="Evtushenko L.I."/>
            <person name="Kublanov I.V."/>
        </authorList>
    </citation>
    <scope>NUCLEOTIDE SEQUENCE</scope>
    <source>
        <strain evidence="3">DSM 106523</strain>
    </source>
</reference>
<dbReference type="PANTHER" id="PTHR35377:SF5">
    <property type="entry name" value="ANTITOXIN VAPB46"/>
    <property type="match status" value="1"/>
</dbReference>
<evidence type="ECO:0000256" key="2">
    <source>
        <dbReference type="SAM" id="MobiDB-lite"/>
    </source>
</evidence>